<accession>A0AAD5Y085</accession>
<organism evidence="2 3">
    <name type="scientific">Boothiomyces macroporosus</name>
    <dbReference type="NCBI Taxonomy" id="261099"/>
    <lineage>
        <taxon>Eukaryota</taxon>
        <taxon>Fungi</taxon>
        <taxon>Fungi incertae sedis</taxon>
        <taxon>Chytridiomycota</taxon>
        <taxon>Chytridiomycota incertae sedis</taxon>
        <taxon>Chytridiomycetes</taxon>
        <taxon>Rhizophydiales</taxon>
        <taxon>Terramycetaceae</taxon>
        <taxon>Boothiomyces</taxon>
    </lineage>
</organism>
<protein>
    <submittedName>
        <fullName evidence="2">Uncharacterized protein</fullName>
    </submittedName>
</protein>
<sequence>MTERTRADLKQHAAQFHHDQATQCQKCQEIYFTKLEFSQHVSSCFSDVEMSMFLQESLEEVLDSNRAIYEKEFSSPIQTADISREVNSSTAVNKSLDVDCQSNSPTADTNQNGDDFSLQDVVDFLEKSDIGDVDIRSEIFSEVNDKPAKSKSPSSIPKHGIKKLPVSSTPSEATRASQSFKTPAKSMKYPQKTPGRGVKTLPGSKTTPYGTGSTSPEKRSMGIKTPASSTTLFSDAPESLRKSRRFISEFFYPDGGIRH</sequence>
<dbReference type="Proteomes" id="UP001210925">
    <property type="component" value="Unassembled WGS sequence"/>
</dbReference>
<evidence type="ECO:0000256" key="1">
    <source>
        <dbReference type="SAM" id="MobiDB-lite"/>
    </source>
</evidence>
<reference evidence="2" key="1">
    <citation type="submission" date="2020-05" db="EMBL/GenBank/DDBJ databases">
        <title>Phylogenomic resolution of chytrid fungi.</title>
        <authorList>
            <person name="Stajich J.E."/>
            <person name="Amses K."/>
            <person name="Simmons R."/>
            <person name="Seto K."/>
            <person name="Myers J."/>
            <person name="Bonds A."/>
            <person name="Quandt C.A."/>
            <person name="Barry K."/>
            <person name="Liu P."/>
            <person name="Grigoriev I."/>
            <person name="Longcore J.E."/>
            <person name="James T.Y."/>
        </authorList>
    </citation>
    <scope>NUCLEOTIDE SEQUENCE</scope>
    <source>
        <strain evidence="2">PLAUS21</strain>
    </source>
</reference>
<feature type="compositionally biased region" description="Polar residues" evidence="1">
    <location>
        <begin position="166"/>
        <end position="181"/>
    </location>
</feature>
<evidence type="ECO:0000313" key="2">
    <source>
        <dbReference type="EMBL" id="KAJ3251807.1"/>
    </source>
</evidence>
<gene>
    <name evidence="2" type="ORF">HK103_002050</name>
</gene>
<proteinExistence type="predicted"/>
<dbReference type="AlphaFoldDB" id="A0AAD5Y085"/>
<dbReference type="EMBL" id="JADGKB010000166">
    <property type="protein sequence ID" value="KAJ3251807.1"/>
    <property type="molecule type" value="Genomic_DNA"/>
</dbReference>
<feature type="region of interest" description="Disordered" evidence="1">
    <location>
        <begin position="144"/>
        <end position="238"/>
    </location>
</feature>
<comment type="caution">
    <text evidence="2">The sequence shown here is derived from an EMBL/GenBank/DDBJ whole genome shotgun (WGS) entry which is preliminary data.</text>
</comment>
<name>A0AAD5Y085_9FUNG</name>
<evidence type="ECO:0000313" key="3">
    <source>
        <dbReference type="Proteomes" id="UP001210925"/>
    </source>
</evidence>
<feature type="compositionally biased region" description="Polar residues" evidence="1">
    <location>
        <begin position="203"/>
        <end position="215"/>
    </location>
</feature>
<keyword evidence="3" id="KW-1185">Reference proteome</keyword>